<dbReference type="EMBL" id="JACVVK020000010">
    <property type="protein sequence ID" value="KAK7505502.1"/>
    <property type="molecule type" value="Genomic_DNA"/>
</dbReference>
<sequence length="66" mass="7224">MAGISDNEMRTELQEIQMQANLVTDENSSGILRNTDPYGSDVLVHLSAMNLHLSCAISVTWNPSCT</sequence>
<keyword evidence="2" id="KW-1185">Reference proteome</keyword>
<accession>A0ABD0M1A8</accession>
<evidence type="ECO:0000313" key="1">
    <source>
        <dbReference type="EMBL" id="KAK7505502.1"/>
    </source>
</evidence>
<organism evidence="1 2">
    <name type="scientific">Batillaria attramentaria</name>
    <dbReference type="NCBI Taxonomy" id="370345"/>
    <lineage>
        <taxon>Eukaryota</taxon>
        <taxon>Metazoa</taxon>
        <taxon>Spiralia</taxon>
        <taxon>Lophotrochozoa</taxon>
        <taxon>Mollusca</taxon>
        <taxon>Gastropoda</taxon>
        <taxon>Caenogastropoda</taxon>
        <taxon>Sorbeoconcha</taxon>
        <taxon>Cerithioidea</taxon>
        <taxon>Batillariidae</taxon>
        <taxon>Batillaria</taxon>
    </lineage>
</organism>
<dbReference type="AlphaFoldDB" id="A0ABD0M1A8"/>
<protein>
    <submittedName>
        <fullName evidence="1">Uncharacterized protein</fullName>
    </submittedName>
</protein>
<comment type="caution">
    <text evidence="1">The sequence shown here is derived from an EMBL/GenBank/DDBJ whole genome shotgun (WGS) entry which is preliminary data.</text>
</comment>
<proteinExistence type="predicted"/>
<evidence type="ECO:0000313" key="2">
    <source>
        <dbReference type="Proteomes" id="UP001519460"/>
    </source>
</evidence>
<dbReference type="Proteomes" id="UP001519460">
    <property type="component" value="Unassembled WGS sequence"/>
</dbReference>
<reference evidence="1 2" key="1">
    <citation type="journal article" date="2023" name="Sci. Data">
        <title>Genome assembly of the Korean intertidal mud-creeper Batillaria attramentaria.</title>
        <authorList>
            <person name="Patra A.K."/>
            <person name="Ho P.T."/>
            <person name="Jun S."/>
            <person name="Lee S.J."/>
            <person name="Kim Y."/>
            <person name="Won Y.J."/>
        </authorList>
    </citation>
    <scope>NUCLEOTIDE SEQUENCE [LARGE SCALE GENOMIC DNA]</scope>
    <source>
        <strain evidence="1">Wonlab-2016</strain>
    </source>
</reference>
<gene>
    <name evidence="1" type="ORF">BaRGS_00003247</name>
</gene>
<name>A0ABD0M1A8_9CAEN</name>